<organism evidence="3 4">
    <name type="scientific">Halosimplex aquaticum</name>
    <dbReference type="NCBI Taxonomy" id="3026162"/>
    <lineage>
        <taxon>Archaea</taxon>
        <taxon>Methanobacteriati</taxon>
        <taxon>Methanobacteriota</taxon>
        <taxon>Stenosarchaea group</taxon>
        <taxon>Halobacteria</taxon>
        <taxon>Halobacteriales</taxon>
        <taxon>Haloarculaceae</taxon>
        <taxon>Halosimplex</taxon>
    </lineage>
</organism>
<dbReference type="InterPro" id="IPR004175">
    <property type="entry name" value="RNA_CPDase"/>
</dbReference>
<evidence type="ECO:0000256" key="1">
    <source>
        <dbReference type="ARBA" id="ARBA00022801"/>
    </source>
</evidence>
<accession>A0ABD5XZA1</accession>
<dbReference type="NCBIfam" id="TIGR02258">
    <property type="entry name" value="2_5_ligase"/>
    <property type="match status" value="1"/>
</dbReference>
<feature type="short sequence motif" description="HXTX 1" evidence="2">
    <location>
        <begin position="40"/>
        <end position="43"/>
    </location>
</feature>
<dbReference type="EMBL" id="JBHTAS010000001">
    <property type="protein sequence ID" value="MFC7140418.1"/>
    <property type="molecule type" value="Genomic_DNA"/>
</dbReference>
<dbReference type="Gene3D" id="3.90.1140.10">
    <property type="entry name" value="Cyclic phosphodiesterase"/>
    <property type="match status" value="1"/>
</dbReference>
<evidence type="ECO:0000313" key="4">
    <source>
        <dbReference type="Proteomes" id="UP001596432"/>
    </source>
</evidence>
<gene>
    <name evidence="3" type="primary">thpR</name>
    <name evidence="3" type="ORF">ACFQMA_11330</name>
</gene>
<dbReference type="Proteomes" id="UP001596432">
    <property type="component" value="Unassembled WGS sequence"/>
</dbReference>
<evidence type="ECO:0000256" key="2">
    <source>
        <dbReference type="HAMAP-Rule" id="MF_01940"/>
    </source>
</evidence>
<dbReference type="PANTHER" id="PTHR35561">
    <property type="entry name" value="RNA 2',3'-CYCLIC PHOSPHODIESTERASE"/>
    <property type="match status" value="1"/>
</dbReference>
<proteinExistence type="inferred from homology"/>
<comment type="caution">
    <text evidence="3">The sequence shown here is derived from an EMBL/GenBank/DDBJ whole genome shotgun (WGS) entry which is preliminary data.</text>
</comment>
<comment type="function">
    <text evidence="2">Hydrolyzes RNA 2',3'-cyclic phosphodiester to an RNA 2'-phosphomonoester.</text>
</comment>
<dbReference type="EC" id="3.1.4.58" evidence="2"/>
<dbReference type="AlphaFoldDB" id="A0ABD5XZA1"/>
<dbReference type="Pfam" id="PF13563">
    <property type="entry name" value="2_5_RNA_ligase2"/>
    <property type="match status" value="1"/>
</dbReference>
<dbReference type="GeneID" id="78820706"/>
<sequence>MGKRLFVSVDLDGLADEIAAVQDHFEDASGLNFVDPEQAHVTVKFLGDTDSERVEDLVGELDAAVEDAGVDPFEAEFGGLGVFPSLDYISVVWVGTRTGGEELTRLHEAVEERTTAMGFDAEDHEFTPHVTVARMEHAGDKSLVQEVVRGRDPDVGTLAVEEIRLKESTLGPDGPTYETVERFPL</sequence>
<keyword evidence="4" id="KW-1185">Reference proteome</keyword>
<keyword evidence="1 2" id="KW-0378">Hydrolase</keyword>
<feature type="active site" description="Proton acceptor" evidence="2">
    <location>
        <position position="129"/>
    </location>
</feature>
<protein>
    <recommendedName>
        <fullName evidence="2">RNA 2',3'-cyclic phosphodiesterase</fullName>
        <shortName evidence="2">RNA 2',3'-CPDase</shortName>
        <ecNumber evidence="2">3.1.4.58</ecNumber>
    </recommendedName>
</protein>
<comment type="catalytic activity">
    <reaction evidence="2">
        <text>a 3'-end 2',3'-cyclophospho-ribonucleotide-RNA + H2O = a 3'-end 2'-phospho-ribonucleotide-RNA + H(+)</text>
        <dbReference type="Rhea" id="RHEA:11828"/>
        <dbReference type="Rhea" id="RHEA-COMP:10464"/>
        <dbReference type="Rhea" id="RHEA-COMP:17353"/>
        <dbReference type="ChEBI" id="CHEBI:15377"/>
        <dbReference type="ChEBI" id="CHEBI:15378"/>
        <dbReference type="ChEBI" id="CHEBI:83064"/>
        <dbReference type="ChEBI" id="CHEBI:173113"/>
        <dbReference type="EC" id="3.1.4.58"/>
    </reaction>
</comment>
<dbReference type="SUPFAM" id="SSF55144">
    <property type="entry name" value="LigT-like"/>
    <property type="match status" value="1"/>
</dbReference>
<dbReference type="InterPro" id="IPR009097">
    <property type="entry name" value="Cyclic_Pdiesterase"/>
</dbReference>
<name>A0ABD5XZA1_9EURY</name>
<feature type="active site" description="Proton donor" evidence="2">
    <location>
        <position position="40"/>
    </location>
</feature>
<reference evidence="3 4" key="1">
    <citation type="journal article" date="2019" name="Int. J. Syst. Evol. Microbiol.">
        <title>The Global Catalogue of Microorganisms (GCM) 10K type strain sequencing project: providing services to taxonomists for standard genome sequencing and annotation.</title>
        <authorList>
            <consortium name="The Broad Institute Genomics Platform"/>
            <consortium name="The Broad Institute Genome Sequencing Center for Infectious Disease"/>
            <person name="Wu L."/>
            <person name="Ma J."/>
        </authorList>
    </citation>
    <scope>NUCLEOTIDE SEQUENCE [LARGE SCALE GENOMIC DNA]</scope>
    <source>
        <strain evidence="3 4">XZYJT29</strain>
    </source>
</reference>
<feature type="short sequence motif" description="HXTX 2" evidence="2">
    <location>
        <begin position="129"/>
        <end position="132"/>
    </location>
</feature>
<dbReference type="HAMAP" id="MF_01940">
    <property type="entry name" value="RNA_CPDase"/>
    <property type="match status" value="1"/>
</dbReference>
<dbReference type="RefSeq" id="WP_274326168.1">
    <property type="nucleotide sequence ID" value="NZ_CP118158.1"/>
</dbReference>
<comment type="similarity">
    <text evidence="2">Belongs to the 2H phosphoesterase superfamily. ThpR family.</text>
</comment>
<evidence type="ECO:0000313" key="3">
    <source>
        <dbReference type="EMBL" id="MFC7140418.1"/>
    </source>
</evidence>
<dbReference type="PANTHER" id="PTHR35561:SF1">
    <property type="entry name" value="RNA 2',3'-CYCLIC PHOSPHODIESTERASE"/>
    <property type="match status" value="1"/>
</dbReference>
<dbReference type="GO" id="GO:0008664">
    <property type="term" value="F:RNA 2',3'-cyclic 3'-phosphodiesterase activity"/>
    <property type="evidence" value="ECO:0007669"/>
    <property type="project" value="UniProtKB-EC"/>
</dbReference>